<evidence type="ECO:0000256" key="3">
    <source>
        <dbReference type="ARBA" id="ARBA00023242"/>
    </source>
</evidence>
<evidence type="ECO:0000259" key="7">
    <source>
        <dbReference type="PROSITE" id="PS50961"/>
    </source>
</evidence>
<dbReference type="InterPro" id="IPR036388">
    <property type="entry name" value="WH-like_DNA-bd_sf"/>
</dbReference>
<dbReference type="AlphaFoldDB" id="E4XE90"/>
<keyword evidence="9" id="KW-1185">Reference proteome</keyword>
<evidence type="ECO:0000256" key="2">
    <source>
        <dbReference type="ARBA" id="ARBA00022884"/>
    </source>
</evidence>
<evidence type="ECO:0008006" key="10">
    <source>
        <dbReference type="Google" id="ProtNLM"/>
    </source>
</evidence>
<evidence type="ECO:0000259" key="6">
    <source>
        <dbReference type="PROSITE" id="PS50102"/>
    </source>
</evidence>
<reference evidence="8" key="1">
    <citation type="journal article" date="2010" name="Science">
        <title>Plasticity of animal genome architecture unmasked by rapid evolution of a pelagic tunicate.</title>
        <authorList>
            <person name="Denoeud F."/>
            <person name="Henriet S."/>
            <person name="Mungpakdee S."/>
            <person name="Aury J.M."/>
            <person name="Da Silva C."/>
            <person name="Brinkmann H."/>
            <person name="Mikhaleva J."/>
            <person name="Olsen L.C."/>
            <person name="Jubin C."/>
            <person name="Canestro C."/>
            <person name="Bouquet J.M."/>
            <person name="Danks G."/>
            <person name="Poulain J."/>
            <person name="Campsteijn C."/>
            <person name="Adamski M."/>
            <person name="Cross I."/>
            <person name="Yadetie F."/>
            <person name="Muffato M."/>
            <person name="Louis A."/>
            <person name="Butcher S."/>
            <person name="Tsagkogeorga G."/>
            <person name="Konrad A."/>
            <person name="Singh S."/>
            <person name="Jensen M.F."/>
            <person name="Cong E.H."/>
            <person name="Eikeseth-Otteraa H."/>
            <person name="Noel B."/>
            <person name="Anthouard V."/>
            <person name="Porcel B.M."/>
            <person name="Kachouri-Lafond R."/>
            <person name="Nishino A."/>
            <person name="Ugolini M."/>
            <person name="Chourrout P."/>
            <person name="Nishida H."/>
            <person name="Aasland R."/>
            <person name="Huzurbazar S."/>
            <person name="Westhof E."/>
            <person name="Delsuc F."/>
            <person name="Lehrach H."/>
            <person name="Reinhardt R."/>
            <person name="Weissenbach J."/>
            <person name="Roy S.W."/>
            <person name="Artiguenave F."/>
            <person name="Postlethwait J.H."/>
            <person name="Manak J.R."/>
            <person name="Thompson E.M."/>
            <person name="Jaillon O."/>
            <person name="Du Pasquier L."/>
            <person name="Boudinot P."/>
            <person name="Liberles D.A."/>
            <person name="Volff J.N."/>
            <person name="Philippe H."/>
            <person name="Lenhard B."/>
            <person name="Roest Crollius H."/>
            <person name="Wincker P."/>
            <person name="Chourrout D."/>
        </authorList>
    </citation>
    <scope>NUCLEOTIDE SEQUENCE [LARGE SCALE GENOMIC DNA]</scope>
</reference>
<dbReference type="InterPro" id="IPR002344">
    <property type="entry name" value="Lupus_La"/>
</dbReference>
<keyword evidence="3" id="KW-0539">Nucleus</keyword>
<dbReference type="InterPro" id="IPR006630">
    <property type="entry name" value="La_HTH"/>
</dbReference>
<keyword evidence="2 4" id="KW-0694">RNA-binding</keyword>
<dbReference type="Pfam" id="PF05383">
    <property type="entry name" value="La"/>
    <property type="match status" value="1"/>
</dbReference>
<sequence length="491" mass="54811">MNPLLVNSNYAPTTQQQILLQQQQLLLQEIAIKRAQLLQQHQLAQAQAYQQAQAQQAQFKASQNASLCQNAPNFAVFRNKAVSSSPELQSSGTSSPVTHFKTFDTLEDHEIPSPELQRKIAQQVEYYFSNEYLTRDAYFLRQIRRKREGYLSMKLITNFKKVRKLSKDPRITSFCLRKSKLLQVNEEGSKVRRVQPIPEDLRLHTLTRSLLVSKIPSNLATIDSLMNIFFKFGEISSVRILRPGKEIPHDLREFFGKSIEHVSGISAVVEFETPEGAAAAYNHVSLGSAESFRDSEVFKQINVVLLGVDGFSSEDDSGCGESSGASGDECVSSFTKSPKMPSVFDDDDDEDYEAYMNKIREERQTEVKTAVPSVIASLMDEYGACSLESTSRSRTSSMSASSKTIGSGNRRVNSSSLWLNNWNSNEEKQLKSVLSNSALSAFGKMKLDADDVFAESNLIAPALDFDRNLRPANLANLNQNGAKCWADAVRK</sequence>
<dbReference type="InterPro" id="IPR035979">
    <property type="entry name" value="RBD_domain_sf"/>
</dbReference>
<dbReference type="InterPro" id="IPR012677">
    <property type="entry name" value="Nucleotide-bd_a/b_plait_sf"/>
</dbReference>
<dbReference type="PANTHER" id="PTHR22792:SF140">
    <property type="entry name" value="ACHILLES, ISOFORM A"/>
    <property type="match status" value="1"/>
</dbReference>
<dbReference type="Gene3D" id="1.10.10.10">
    <property type="entry name" value="Winged helix-like DNA-binding domain superfamily/Winged helix DNA-binding domain"/>
    <property type="match status" value="1"/>
</dbReference>
<name>E4XE90_OIKDI</name>
<feature type="compositionally biased region" description="Low complexity" evidence="5">
    <location>
        <begin position="319"/>
        <end position="329"/>
    </location>
</feature>
<organism evidence="8">
    <name type="scientific">Oikopleura dioica</name>
    <name type="common">Tunicate</name>
    <dbReference type="NCBI Taxonomy" id="34765"/>
    <lineage>
        <taxon>Eukaryota</taxon>
        <taxon>Metazoa</taxon>
        <taxon>Chordata</taxon>
        <taxon>Tunicata</taxon>
        <taxon>Appendicularia</taxon>
        <taxon>Copelata</taxon>
        <taxon>Oikopleuridae</taxon>
        <taxon>Oikopleura</taxon>
    </lineage>
</organism>
<protein>
    <recommendedName>
        <fullName evidence="10">HTH La-type RNA-binding domain-containing protein</fullName>
    </recommendedName>
</protein>
<feature type="domain" description="RRM" evidence="6">
    <location>
        <begin position="208"/>
        <end position="291"/>
    </location>
</feature>
<evidence type="ECO:0000256" key="4">
    <source>
        <dbReference type="PROSITE-ProRule" id="PRU00332"/>
    </source>
</evidence>
<evidence type="ECO:0000313" key="8">
    <source>
        <dbReference type="EMBL" id="CBY09493.1"/>
    </source>
</evidence>
<dbReference type="PROSITE" id="PS50961">
    <property type="entry name" value="HTH_LA"/>
    <property type="match status" value="1"/>
</dbReference>
<dbReference type="OrthoDB" id="435402at2759"/>
<dbReference type="GO" id="GO:0006396">
    <property type="term" value="P:RNA processing"/>
    <property type="evidence" value="ECO:0007669"/>
    <property type="project" value="InterPro"/>
</dbReference>
<accession>E4XE90</accession>
<dbReference type="FunCoup" id="E4XE90">
    <property type="interactions" value="283"/>
</dbReference>
<comment type="subcellular location">
    <subcellularLocation>
        <location evidence="1">Nucleus</location>
    </subcellularLocation>
</comment>
<dbReference type="GO" id="GO:1990904">
    <property type="term" value="C:ribonucleoprotein complex"/>
    <property type="evidence" value="ECO:0007669"/>
    <property type="project" value="InterPro"/>
</dbReference>
<feature type="region of interest" description="Disordered" evidence="5">
    <location>
        <begin position="316"/>
        <end position="348"/>
    </location>
</feature>
<dbReference type="Proteomes" id="UP000001307">
    <property type="component" value="Unassembled WGS sequence"/>
</dbReference>
<dbReference type="Gene3D" id="3.30.70.330">
    <property type="match status" value="1"/>
</dbReference>
<dbReference type="SUPFAM" id="SSF46785">
    <property type="entry name" value="Winged helix' DNA-binding domain"/>
    <property type="match status" value="1"/>
</dbReference>
<evidence type="ECO:0000256" key="5">
    <source>
        <dbReference type="SAM" id="MobiDB-lite"/>
    </source>
</evidence>
<dbReference type="InParanoid" id="E4XE90"/>
<dbReference type="SUPFAM" id="SSF54928">
    <property type="entry name" value="RNA-binding domain, RBD"/>
    <property type="match status" value="1"/>
</dbReference>
<dbReference type="SMART" id="SM00715">
    <property type="entry name" value="LA"/>
    <property type="match status" value="1"/>
</dbReference>
<dbReference type="EMBL" id="FN653041">
    <property type="protein sequence ID" value="CBY09493.1"/>
    <property type="molecule type" value="Genomic_DNA"/>
</dbReference>
<evidence type="ECO:0000256" key="1">
    <source>
        <dbReference type="ARBA" id="ARBA00004123"/>
    </source>
</evidence>
<dbReference type="InterPro" id="IPR036390">
    <property type="entry name" value="WH_DNA-bd_sf"/>
</dbReference>
<dbReference type="InterPro" id="IPR045180">
    <property type="entry name" value="La_dom_prot"/>
</dbReference>
<feature type="domain" description="HTH La-type RNA-binding" evidence="7">
    <location>
        <begin position="110"/>
        <end position="201"/>
    </location>
</feature>
<dbReference type="PRINTS" id="PR00302">
    <property type="entry name" value="LUPUSLA"/>
</dbReference>
<dbReference type="InterPro" id="IPR000504">
    <property type="entry name" value="RRM_dom"/>
</dbReference>
<proteinExistence type="predicted"/>
<dbReference type="PROSITE" id="PS50102">
    <property type="entry name" value="RRM"/>
    <property type="match status" value="1"/>
</dbReference>
<gene>
    <name evidence="8" type="ORF">GSOID_T00008494001</name>
</gene>
<dbReference type="GO" id="GO:0005634">
    <property type="term" value="C:nucleus"/>
    <property type="evidence" value="ECO:0007669"/>
    <property type="project" value="UniProtKB-SubCell"/>
</dbReference>
<dbReference type="FunFam" id="1.10.10.10:FF:000158">
    <property type="entry name" value="La ribonucleoprotein domain family member 7"/>
    <property type="match status" value="1"/>
</dbReference>
<dbReference type="GO" id="GO:0003729">
    <property type="term" value="F:mRNA binding"/>
    <property type="evidence" value="ECO:0007669"/>
    <property type="project" value="TreeGrafter"/>
</dbReference>
<evidence type="ECO:0000313" key="9">
    <source>
        <dbReference type="Proteomes" id="UP000001307"/>
    </source>
</evidence>
<dbReference type="PANTHER" id="PTHR22792">
    <property type="entry name" value="LUPUS LA PROTEIN-RELATED"/>
    <property type="match status" value="1"/>
</dbReference>